<proteinExistence type="predicted"/>
<dbReference type="Pfam" id="PF14111">
    <property type="entry name" value="DUF4283"/>
    <property type="match status" value="1"/>
</dbReference>
<dbReference type="AlphaFoldDB" id="A0A7J6I0G7"/>
<dbReference type="Proteomes" id="UP000583929">
    <property type="component" value="Unassembled WGS sequence"/>
</dbReference>
<evidence type="ECO:0000313" key="3">
    <source>
        <dbReference type="EMBL" id="KAF4384558.1"/>
    </source>
</evidence>
<evidence type="ECO:0000313" key="5">
    <source>
        <dbReference type="Proteomes" id="UP000525078"/>
    </source>
</evidence>
<feature type="compositionally biased region" description="Polar residues" evidence="1">
    <location>
        <begin position="403"/>
        <end position="417"/>
    </location>
</feature>
<dbReference type="InterPro" id="IPR025558">
    <property type="entry name" value="DUF4283"/>
</dbReference>
<gene>
    <name evidence="3" type="ORF">F8388_003865</name>
    <name evidence="4" type="ORF">G4B88_013855</name>
</gene>
<keyword evidence="6" id="KW-1185">Reference proteome</keyword>
<dbReference type="PANTHER" id="PTHR31286:SF180">
    <property type="entry name" value="OS10G0362600 PROTEIN"/>
    <property type="match status" value="1"/>
</dbReference>
<protein>
    <recommendedName>
        <fullName evidence="2">DUF4283 domain-containing protein</fullName>
    </recommendedName>
</protein>
<comment type="caution">
    <text evidence="4">The sequence shown here is derived from an EMBL/GenBank/DDBJ whole genome shotgun (WGS) entry which is preliminary data.</text>
</comment>
<evidence type="ECO:0000313" key="6">
    <source>
        <dbReference type="Proteomes" id="UP000583929"/>
    </source>
</evidence>
<reference evidence="5 6" key="1">
    <citation type="journal article" date="2020" name="bioRxiv">
        <title>Sequence and annotation of 42 cannabis genomes reveals extensive copy number variation in cannabinoid synthesis and pathogen resistance genes.</title>
        <authorList>
            <person name="Mckernan K.J."/>
            <person name="Helbert Y."/>
            <person name="Kane L.T."/>
            <person name="Ebling H."/>
            <person name="Zhang L."/>
            <person name="Liu B."/>
            <person name="Eaton Z."/>
            <person name="Mclaughlin S."/>
            <person name="Kingan S."/>
            <person name="Baybayan P."/>
            <person name="Concepcion G."/>
            <person name="Jordan M."/>
            <person name="Riva A."/>
            <person name="Barbazuk W."/>
            <person name="Harkins T."/>
        </authorList>
    </citation>
    <scope>NUCLEOTIDE SEQUENCE [LARGE SCALE GENOMIC DNA]</scope>
    <source>
        <strain evidence="5 6">cv. Jamaican Lion 4</strain>
        <strain evidence="4">Father</strain>
        <strain evidence="3">Mother</strain>
        <tissue evidence="4">Leaf</tissue>
    </source>
</reference>
<dbReference type="InterPro" id="IPR040256">
    <property type="entry name" value="At4g02000-like"/>
</dbReference>
<evidence type="ECO:0000259" key="2">
    <source>
        <dbReference type="Pfam" id="PF14111"/>
    </source>
</evidence>
<evidence type="ECO:0000313" key="4">
    <source>
        <dbReference type="EMBL" id="KAF4401014.1"/>
    </source>
</evidence>
<dbReference type="Proteomes" id="UP000525078">
    <property type="component" value="Unassembled WGS sequence"/>
</dbReference>
<dbReference type="EMBL" id="JAATIQ010000013">
    <property type="protein sequence ID" value="KAF4401014.1"/>
    <property type="molecule type" value="Genomic_DNA"/>
</dbReference>
<evidence type="ECO:0000256" key="1">
    <source>
        <dbReference type="SAM" id="MobiDB-lite"/>
    </source>
</evidence>
<name>A0A7J6I0G7_CANSA</name>
<sequence length="583" mass="65072">MEDNSVESQMELCGLEDFKISLEDNPELGVEAIEKLVVAKMYPTKSVFNGLLRSILGRKWRLAKGWKLQEVERNTFILRLTKKQEAMQIARNGPWNICDGFLVVKPMPEDGKWSSADLNSSLIWVRVYEVPPRYWTRKYANALAQKVGSVISIDRMWRNGFPTNEYIRFQVNIQLNKPIMVGVFLPMEEGRKRRMIADDCNRTAPMYGPWIRLGSRQKGCFSNYELYEQDRLNREIVDAQNQAEARQNLIPGVDNFEPALIGTELHMEALAEPARREAEEDPLLVLNEEGETVLGGSTAEEECPKSENTVAEGQGQICHNIPNVHGKDVEVGGEVLAHDSSGAVCGPTTLSKNVDISLDAEDFTLGNRKKRRFNSMEVGRGSNINLKEQQVHNLKKKVCPGKVSNSNITPDHNGTDFTHSDCGESKDIGVSQELERQSGGSSSVGRISIENVSQYAEKEKANFVGSSGRLALFWRQGWDVHVMNMDTNKIVVKFGGDRFSSDWMVMGDLNSVLSANEKSGGKEVTRGEGEDLRNFILNHGAIDLMLGVGITIVAELSKARGKVGLKVFTASFFATNLKQLLRL</sequence>
<feature type="region of interest" description="Disordered" evidence="1">
    <location>
        <begin position="402"/>
        <end position="424"/>
    </location>
</feature>
<dbReference type="PANTHER" id="PTHR31286">
    <property type="entry name" value="GLYCINE-RICH CELL WALL STRUCTURAL PROTEIN 1.8-LIKE"/>
    <property type="match status" value="1"/>
</dbReference>
<organism evidence="4 6">
    <name type="scientific">Cannabis sativa</name>
    <name type="common">Hemp</name>
    <name type="synonym">Marijuana</name>
    <dbReference type="NCBI Taxonomy" id="3483"/>
    <lineage>
        <taxon>Eukaryota</taxon>
        <taxon>Viridiplantae</taxon>
        <taxon>Streptophyta</taxon>
        <taxon>Embryophyta</taxon>
        <taxon>Tracheophyta</taxon>
        <taxon>Spermatophyta</taxon>
        <taxon>Magnoliopsida</taxon>
        <taxon>eudicotyledons</taxon>
        <taxon>Gunneridae</taxon>
        <taxon>Pentapetalae</taxon>
        <taxon>rosids</taxon>
        <taxon>fabids</taxon>
        <taxon>Rosales</taxon>
        <taxon>Cannabaceae</taxon>
        <taxon>Cannabis</taxon>
    </lineage>
</organism>
<dbReference type="EMBL" id="JAATIP010000047">
    <property type="protein sequence ID" value="KAF4384558.1"/>
    <property type="molecule type" value="Genomic_DNA"/>
</dbReference>
<accession>A0A7J6I0G7</accession>
<feature type="domain" description="DUF4283" evidence="2">
    <location>
        <begin position="34"/>
        <end position="109"/>
    </location>
</feature>